<dbReference type="InterPro" id="IPR004839">
    <property type="entry name" value="Aminotransferase_I/II_large"/>
</dbReference>
<protein>
    <recommendedName>
        <fullName evidence="2">Aminotransferase class I/classII large domain-containing protein</fullName>
    </recommendedName>
</protein>
<dbReference type="EMBL" id="UINC01005902">
    <property type="protein sequence ID" value="SVA24274.1"/>
    <property type="molecule type" value="Genomic_DNA"/>
</dbReference>
<dbReference type="PROSITE" id="PS00105">
    <property type="entry name" value="AA_TRANSFER_CLASS_1"/>
    <property type="match status" value="1"/>
</dbReference>
<feature type="domain" description="Aminotransferase class I/classII large" evidence="2">
    <location>
        <begin position="134"/>
        <end position="204"/>
    </location>
</feature>
<organism evidence="3">
    <name type="scientific">marine metagenome</name>
    <dbReference type="NCBI Taxonomy" id="408172"/>
    <lineage>
        <taxon>unclassified sequences</taxon>
        <taxon>metagenomes</taxon>
        <taxon>ecological metagenomes</taxon>
    </lineage>
</organism>
<dbReference type="GO" id="GO:0030170">
    <property type="term" value="F:pyridoxal phosphate binding"/>
    <property type="evidence" value="ECO:0007669"/>
    <property type="project" value="InterPro"/>
</dbReference>
<dbReference type="AlphaFoldDB" id="A0A381U8H2"/>
<dbReference type="SUPFAM" id="SSF53383">
    <property type="entry name" value="PLP-dependent transferases"/>
    <property type="match status" value="1"/>
</dbReference>
<dbReference type="Gene3D" id="3.40.640.10">
    <property type="entry name" value="Type I PLP-dependent aspartate aminotransferase-like (Major domain)"/>
    <property type="match status" value="1"/>
</dbReference>
<gene>
    <name evidence="3" type="ORF">METZ01_LOCUS77128</name>
</gene>
<reference evidence="3" key="1">
    <citation type="submission" date="2018-05" db="EMBL/GenBank/DDBJ databases">
        <authorList>
            <person name="Lanie J.A."/>
            <person name="Ng W.-L."/>
            <person name="Kazmierczak K.M."/>
            <person name="Andrzejewski T.M."/>
            <person name="Davidsen T.M."/>
            <person name="Wayne K.J."/>
            <person name="Tettelin H."/>
            <person name="Glass J.I."/>
            <person name="Rusch D."/>
            <person name="Podicherti R."/>
            <person name="Tsui H.-C.T."/>
            <person name="Winkler M.E."/>
        </authorList>
    </citation>
    <scope>NUCLEOTIDE SEQUENCE</scope>
</reference>
<evidence type="ECO:0000313" key="3">
    <source>
        <dbReference type="EMBL" id="SVA24274.1"/>
    </source>
</evidence>
<dbReference type="InterPro" id="IPR015421">
    <property type="entry name" value="PyrdxlP-dep_Trfase_major"/>
</dbReference>
<evidence type="ECO:0000256" key="1">
    <source>
        <dbReference type="SAM" id="MobiDB-lite"/>
    </source>
</evidence>
<dbReference type="InterPro" id="IPR015424">
    <property type="entry name" value="PyrdxlP-dep_Trfase"/>
</dbReference>
<dbReference type="Pfam" id="PF00155">
    <property type="entry name" value="Aminotran_1_2"/>
    <property type="match status" value="1"/>
</dbReference>
<name>A0A381U8H2_9ZZZZ</name>
<dbReference type="InterPro" id="IPR004838">
    <property type="entry name" value="NHTrfase_class1_PyrdxlP-BS"/>
</dbReference>
<sequence>MKDSPENAVHCFCPRQVRKVLDDLKFKNKGTQVELDEYRTNWINWTSRFTGVDKFSDWTVCNGIHDAIVNQVAYRSKTVNKFYYFEDDYRFYESLLSPYTAECVHHADLDTIEENSYIIVSQPNHTGSISTWFPKLKKQCKKTNSKIFLDCAFYGTSLETMNVKDSVIDCTAFSLSKSFLLGGIRAGILFGNDLAPSLTIPISKLMNYNYYNINAVTVANAILPKFGPLYITEHGKKLQEEYVKNHPKYTALEIWMWVLDEKGNKICITDELESDIQSLLNQEEDNYYDDDDPFQGHNEEDLPG</sequence>
<feature type="region of interest" description="Disordered" evidence="1">
    <location>
        <begin position="285"/>
        <end position="304"/>
    </location>
</feature>
<proteinExistence type="predicted"/>
<dbReference type="GO" id="GO:0003824">
    <property type="term" value="F:catalytic activity"/>
    <property type="evidence" value="ECO:0007669"/>
    <property type="project" value="InterPro"/>
</dbReference>
<evidence type="ECO:0000259" key="2">
    <source>
        <dbReference type="Pfam" id="PF00155"/>
    </source>
</evidence>
<accession>A0A381U8H2</accession>